<feature type="domain" description="Pyridoxamine 5'-phosphate oxidase Alr4036 family FMN-binding" evidence="1">
    <location>
        <begin position="45"/>
        <end position="137"/>
    </location>
</feature>
<reference evidence="3" key="1">
    <citation type="journal article" date="2014" name="Environ. Microbiol.">
        <title>Comparative genomics of the marine bacterial genus Glaciecola reveals the high degree of genomic diversity and genomic characteristic for cold adaptation.</title>
        <authorList>
            <person name="Qin Q.L."/>
            <person name="Xie B.B."/>
            <person name="Yu Y."/>
            <person name="Shu Y.L."/>
            <person name="Rong J.C."/>
            <person name="Zhang Y.J."/>
            <person name="Zhao D.L."/>
            <person name="Chen X.L."/>
            <person name="Zhang X.Y."/>
            <person name="Chen B."/>
            <person name="Zhou B.C."/>
            <person name="Zhang Y.Z."/>
        </authorList>
    </citation>
    <scope>NUCLEOTIDE SEQUENCE [LARGE SCALE GENOMIC DNA]</scope>
    <source>
        <strain evidence="3">LMG 21857</strain>
    </source>
</reference>
<comment type="caution">
    <text evidence="2">The sequence shown here is derived from an EMBL/GenBank/DDBJ whole genome shotgun (WGS) entry which is preliminary data.</text>
</comment>
<dbReference type="InterPro" id="IPR012349">
    <property type="entry name" value="Split_barrel_FMN-bd"/>
</dbReference>
<name>K7AHX5_9ALTE</name>
<dbReference type="EMBL" id="BAER01000118">
    <property type="protein sequence ID" value="GAC34830.1"/>
    <property type="molecule type" value="Genomic_DNA"/>
</dbReference>
<keyword evidence="3" id="KW-1185">Reference proteome</keyword>
<evidence type="ECO:0000259" key="1">
    <source>
        <dbReference type="Pfam" id="PF12766"/>
    </source>
</evidence>
<dbReference type="RefSeq" id="WP_007106595.1">
    <property type="nucleotide sequence ID" value="NZ_BAER01000118.1"/>
</dbReference>
<proteinExistence type="predicted"/>
<dbReference type="PANTHER" id="PTHR28243">
    <property type="entry name" value="AGL049CP"/>
    <property type="match status" value="1"/>
</dbReference>
<dbReference type="Pfam" id="PF12766">
    <property type="entry name" value="Pyridox_oxase_2"/>
    <property type="match status" value="1"/>
</dbReference>
<dbReference type="SUPFAM" id="SSF50475">
    <property type="entry name" value="FMN-binding split barrel"/>
    <property type="match status" value="1"/>
</dbReference>
<sequence length="228" mass="25926">MSLRSTFAVNLITGKLVKILGPNRAAGKDVTKDSIMHTTTTHAAPSWQSKISQTIEQHSNDVTSRYLQLASVDERGHPCCRTLVFREFNARQTQLFLHTDSRSDKISQFEANKQVEACWYFNQTREQFRLKGQIECIVHDPIHSCDATSCPATPPPQQLRNEHWQKLSGALRDSYGEDCAAGAPNPYFVLLILNIAQVDYLRLAPLPHLRLNYQLDEQANWIARVIRP</sequence>
<dbReference type="AlphaFoldDB" id="K7AHX5"/>
<evidence type="ECO:0000313" key="2">
    <source>
        <dbReference type="EMBL" id="GAC34830.1"/>
    </source>
</evidence>
<dbReference type="PANTHER" id="PTHR28243:SF1">
    <property type="entry name" value="PYRIDOXAMINE 5'-PHOSPHATE OXIDASE ALR4036 FAMILY FMN-BINDING DOMAIN-CONTAINING PROTEIN"/>
    <property type="match status" value="1"/>
</dbReference>
<dbReference type="STRING" id="1129793.GPLA_3951"/>
<accession>K7AHX5</accession>
<organism evidence="2 3">
    <name type="scientific">Paraglaciecola polaris LMG 21857</name>
    <dbReference type="NCBI Taxonomy" id="1129793"/>
    <lineage>
        <taxon>Bacteria</taxon>
        <taxon>Pseudomonadati</taxon>
        <taxon>Pseudomonadota</taxon>
        <taxon>Gammaproteobacteria</taxon>
        <taxon>Alteromonadales</taxon>
        <taxon>Alteromonadaceae</taxon>
        <taxon>Paraglaciecola</taxon>
    </lineage>
</organism>
<dbReference type="Proteomes" id="UP000006322">
    <property type="component" value="Unassembled WGS sequence"/>
</dbReference>
<evidence type="ECO:0000313" key="3">
    <source>
        <dbReference type="Proteomes" id="UP000006322"/>
    </source>
</evidence>
<dbReference type="GO" id="GO:0010181">
    <property type="term" value="F:FMN binding"/>
    <property type="evidence" value="ECO:0007669"/>
    <property type="project" value="InterPro"/>
</dbReference>
<protein>
    <submittedName>
        <fullName evidence="2">Pyridoxamine 5'-phosphate oxidase-related, FMN-binding</fullName>
    </submittedName>
</protein>
<dbReference type="InterPro" id="IPR024624">
    <property type="entry name" value="Pyridox_Oxase_Alr4036_FMN-bd"/>
</dbReference>
<dbReference type="Gene3D" id="2.30.110.10">
    <property type="entry name" value="Electron Transport, Fmn-binding Protein, Chain A"/>
    <property type="match status" value="1"/>
</dbReference>
<gene>
    <name evidence="2" type="ORF">GPLA_3951</name>
</gene>